<evidence type="ECO:0000313" key="4">
    <source>
        <dbReference type="Proteomes" id="UP001348817"/>
    </source>
</evidence>
<accession>A0AAU9D2W2</accession>
<dbReference type="Pfam" id="PF13738">
    <property type="entry name" value="Pyr_redox_3"/>
    <property type="match status" value="1"/>
</dbReference>
<organism evidence="3 4">
    <name type="scientific">Fulvitalea axinellae</name>
    <dbReference type="NCBI Taxonomy" id="1182444"/>
    <lineage>
        <taxon>Bacteria</taxon>
        <taxon>Pseudomonadati</taxon>
        <taxon>Bacteroidota</taxon>
        <taxon>Cytophagia</taxon>
        <taxon>Cytophagales</taxon>
        <taxon>Persicobacteraceae</taxon>
        <taxon>Fulvitalea</taxon>
    </lineage>
</organism>
<dbReference type="NCBIfam" id="TIGR04018">
    <property type="entry name" value="Bthiol_YpdA"/>
    <property type="match status" value="1"/>
</dbReference>
<evidence type="ECO:0000313" key="3">
    <source>
        <dbReference type="EMBL" id="BDD08719.1"/>
    </source>
</evidence>
<dbReference type="RefSeq" id="WP_338393960.1">
    <property type="nucleotide sequence ID" value="NZ_AP025314.1"/>
</dbReference>
<dbReference type="PRINTS" id="PR00368">
    <property type="entry name" value="FADPNR"/>
</dbReference>
<dbReference type="Gene3D" id="3.50.50.60">
    <property type="entry name" value="FAD/NAD(P)-binding domain"/>
    <property type="match status" value="2"/>
</dbReference>
<dbReference type="AlphaFoldDB" id="A0AAU9D2W2"/>
<dbReference type="PRINTS" id="PR00469">
    <property type="entry name" value="PNDRDTASEII"/>
</dbReference>
<dbReference type="EMBL" id="AP025314">
    <property type="protein sequence ID" value="BDD08719.1"/>
    <property type="molecule type" value="Genomic_DNA"/>
</dbReference>
<proteinExistence type="predicted"/>
<dbReference type="InterPro" id="IPR050097">
    <property type="entry name" value="Ferredoxin-NADP_redctase_2"/>
</dbReference>
<protein>
    <submittedName>
        <fullName evidence="3">Pyridine nucleotide-disulfide oxidoreductase</fullName>
    </submittedName>
</protein>
<name>A0AAU9D2W2_9BACT</name>
<gene>
    <name evidence="3" type="ORF">FUAX_11510</name>
</gene>
<evidence type="ECO:0000256" key="1">
    <source>
        <dbReference type="ARBA" id="ARBA00022630"/>
    </source>
</evidence>
<dbReference type="GO" id="GO:0016491">
    <property type="term" value="F:oxidoreductase activity"/>
    <property type="evidence" value="ECO:0007669"/>
    <property type="project" value="UniProtKB-KW"/>
</dbReference>
<evidence type="ECO:0000256" key="2">
    <source>
        <dbReference type="ARBA" id="ARBA00023002"/>
    </source>
</evidence>
<dbReference type="InterPro" id="IPR036188">
    <property type="entry name" value="FAD/NAD-bd_sf"/>
</dbReference>
<dbReference type="PANTHER" id="PTHR48105">
    <property type="entry name" value="THIOREDOXIN REDUCTASE 1-RELATED-RELATED"/>
    <property type="match status" value="1"/>
</dbReference>
<dbReference type="KEGG" id="fax:FUAX_11510"/>
<keyword evidence="2" id="KW-0560">Oxidoreductase</keyword>
<dbReference type="SUPFAM" id="SSF51905">
    <property type="entry name" value="FAD/NAD(P)-binding domain"/>
    <property type="match status" value="1"/>
</dbReference>
<dbReference type="InterPro" id="IPR023856">
    <property type="entry name" value="Bdr"/>
</dbReference>
<keyword evidence="4" id="KW-1185">Reference proteome</keyword>
<sequence>MKTIDIAIVGAGPCGLACAIEAKKNGLSHLVFDKGTIAESIRRYPLQMRFFSTRENIEIGDLPFAIREPKASREEALTYYRKAAHHYGLNLSLQDKVLEVTPQEEGGFMVKSEHQTVLAKNVVMATGYFDNLKSLEAKGEDLPHVKRRYREPYEFAFSKVVIVGGGNSAVEAALDLQRNDVDVTLAVRSDSFKITAKYWLVPDLQNRINEGKIKLIPNCKVSEIRKKDLTLTHNDGSETVLEADYVLGLIGHLPDFEFLKRCGVHCDEDSGETVHDKETFQTSVPGIYVAGTVLCGSKTEKIFIENGREHGKAIVRHILQKGL</sequence>
<dbReference type="Proteomes" id="UP001348817">
    <property type="component" value="Chromosome"/>
</dbReference>
<reference evidence="3 4" key="1">
    <citation type="submission" date="2021-12" db="EMBL/GenBank/DDBJ databases">
        <title>Genome sequencing of bacteria with rrn-lacking chromosome and rrn-plasmid.</title>
        <authorList>
            <person name="Anda M."/>
            <person name="Iwasaki W."/>
        </authorList>
    </citation>
    <scope>NUCLEOTIDE SEQUENCE [LARGE SCALE GENOMIC DNA]</scope>
    <source>
        <strain evidence="3 4">DSM 100852</strain>
    </source>
</reference>
<keyword evidence="1" id="KW-0285">Flavoprotein</keyword>